<dbReference type="Proteomes" id="UP001241110">
    <property type="component" value="Unassembled WGS sequence"/>
</dbReference>
<dbReference type="EMBL" id="JASJOS010000013">
    <property type="protein sequence ID" value="MDJ1483984.1"/>
    <property type="molecule type" value="Genomic_DNA"/>
</dbReference>
<gene>
    <name evidence="2" type="ORF">QNI16_26040</name>
</gene>
<name>A0AAE3QW99_9BACT</name>
<keyword evidence="1" id="KW-0732">Signal</keyword>
<reference evidence="2" key="1">
    <citation type="submission" date="2023-05" db="EMBL/GenBank/DDBJ databases">
        <authorList>
            <person name="Zhang X."/>
        </authorList>
    </citation>
    <scope>NUCLEOTIDE SEQUENCE</scope>
    <source>
        <strain evidence="2">YF14B1</strain>
    </source>
</reference>
<dbReference type="Pfam" id="PF12893">
    <property type="entry name" value="Lumazine_bd_2"/>
    <property type="match status" value="1"/>
</dbReference>
<comment type="caution">
    <text evidence="2">The sequence shown here is derived from an EMBL/GenBank/DDBJ whole genome shotgun (WGS) entry which is preliminary data.</text>
</comment>
<dbReference type="InterPro" id="IPR032710">
    <property type="entry name" value="NTF2-like_dom_sf"/>
</dbReference>
<proteinExistence type="predicted"/>
<feature type="chain" id="PRO_5042213483" evidence="1">
    <location>
        <begin position="20"/>
        <end position="151"/>
    </location>
</feature>
<feature type="signal peptide" evidence="1">
    <location>
        <begin position="1"/>
        <end position="19"/>
    </location>
</feature>
<accession>A0AAE3QW99</accession>
<protein>
    <submittedName>
        <fullName evidence="2">Nuclear transport factor 2 family protein</fullName>
    </submittedName>
</protein>
<dbReference type="SUPFAM" id="SSF54427">
    <property type="entry name" value="NTF2-like"/>
    <property type="match status" value="1"/>
</dbReference>
<dbReference type="AlphaFoldDB" id="A0AAE3QW99"/>
<sequence>MPKIILGLLFFIVCLFAQAQSSGSKEETEIKQVIGQLFDGMRKGDSAMVRSVFYSGARLQTTYVDKKTGKPALREESITDFVKAVGTPHKEVWDERLSAYDIKVDDNLAIAWTPYEFYLDGKFSHKGVNVFQLFKSEKGWKVISIADTRRK</sequence>
<evidence type="ECO:0000256" key="1">
    <source>
        <dbReference type="SAM" id="SignalP"/>
    </source>
</evidence>
<dbReference type="RefSeq" id="WP_313984654.1">
    <property type="nucleotide sequence ID" value="NZ_JASJOS010000013.1"/>
</dbReference>
<evidence type="ECO:0000313" key="2">
    <source>
        <dbReference type="EMBL" id="MDJ1483984.1"/>
    </source>
</evidence>
<dbReference type="InterPro" id="IPR039437">
    <property type="entry name" value="FrzH/put_lumazine-bd"/>
</dbReference>
<dbReference type="Gene3D" id="3.10.450.50">
    <property type="match status" value="1"/>
</dbReference>
<organism evidence="2 3">
    <name type="scientific">Xanthocytophaga flava</name>
    <dbReference type="NCBI Taxonomy" id="3048013"/>
    <lineage>
        <taxon>Bacteria</taxon>
        <taxon>Pseudomonadati</taxon>
        <taxon>Bacteroidota</taxon>
        <taxon>Cytophagia</taxon>
        <taxon>Cytophagales</taxon>
        <taxon>Rhodocytophagaceae</taxon>
        <taxon>Xanthocytophaga</taxon>
    </lineage>
</organism>
<evidence type="ECO:0000313" key="3">
    <source>
        <dbReference type="Proteomes" id="UP001241110"/>
    </source>
</evidence>